<sequence>MKKNKFVFVLILILTVSATFLILWQLFFKEKKTTQTAPIITPIPTPTAAIPVSRFKITPTPGPAEIGAGQGDSPSEIIESLKEEFPLFQYLPYQTENFLIDYLAPLHLKVILKSEKNKQEVLDWIKSHGVDPATHQFDWVIPES</sequence>
<keyword evidence="1" id="KW-1133">Transmembrane helix</keyword>
<organism evidence="2 3">
    <name type="scientific">Candidatus Shapirobacteria bacterium CG10_big_fil_rev_8_21_14_0_10_38_14</name>
    <dbReference type="NCBI Taxonomy" id="1974483"/>
    <lineage>
        <taxon>Bacteria</taxon>
        <taxon>Candidatus Shapironibacteriota</taxon>
    </lineage>
</organism>
<evidence type="ECO:0000313" key="3">
    <source>
        <dbReference type="Proteomes" id="UP000229500"/>
    </source>
</evidence>
<dbReference type="Proteomes" id="UP000229500">
    <property type="component" value="Unassembled WGS sequence"/>
</dbReference>
<comment type="caution">
    <text evidence="2">The sequence shown here is derived from an EMBL/GenBank/DDBJ whole genome shotgun (WGS) entry which is preliminary data.</text>
</comment>
<keyword evidence="1" id="KW-0812">Transmembrane</keyword>
<name>A0A2M8L5I1_9BACT</name>
<keyword evidence="1" id="KW-0472">Membrane</keyword>
<accession>A0A2M8L5I1</accession>
<proteinExistence type="predicted"/>
<gene>
    <name evidence="2" type="ORF">COU96_01625</name>
</gene>
<feature type="transmembrane region" description="Helical" evidence="1">
    <location>
        <begin position="6"/>
        <end position="28"/>
    </location>
</feature>
<protein>
    <submittedName>
        <fullName evidence="2">Uncharacterized protein</fullName>
    </submittedName>
</protein>
<evidence type="ECO:0000256" key="1">
    <source>
        <dbReference type="SAM" id="Phobius"/>
    </source>
</evidence>
<evidence type="ECO:0000313" key="2">
    <source>
        <dbReference type="EMBL" id="PJE69095.1"/>
    </source>
</evidence>
<dbReference type="EMBL" id="PFEL01000062">
    <property type="protein sequence ID" value="PJE69095.1"/>
    <property type="molecule type" value="Genomic_DNA"/>
</dbReference>
<dbReference type="AlphaFoldDB" id="A0A2M8L5I1"/>
<reference evidence="3" key="1">
    <citation type="submission" date="2017-09" db="EMBL/GenBank/DDBJ databases">
        <title>Depth-based differentiation of microbial function through sediment-hosted aquifers and enrichment of novel symbionts in the deep terrestrial subsurface.</title>
        <authorList>
            <person name="Probst A.J."/>
            <person name="Ladd B."/>
            <person name="Jarett J.K."/>
            <person name="Geller-Mcgrath D.E."/>
            <person name="Sieber C.M.K."/>
            <person name="Emerson J.B."/>
            <person name="Anantharaman K."/>
            <person name="Thomas B.C."/>
            <person name="Malmstrom R."/>
            <person name="Stieglmeier M."/>
            <person name="Klingl A."/>
            <person name="Woyke T."/>
            <person name="Ryan C.M."/>
            <person name="Banfield J.F."/>
        </authorList>
    </citation>
    <scope>NUCLEOTIDE SEQUENCE [LARGE SCALE GENOMIC DNA]</scope>
</reference>